<dbReference type="SUPFAM" id="SSF56300">
    <property type="entry name" value="Metallo-dependent phosphatases"/>
    <property type="match status" value="1"/>
</dbReference>
<keyword evidence="4 5" id="KW-0547">Nucleotide-binding</keyword>
<evidence type="ECO:0000256" key="3">
    <source>
        <dbReference type="ARBA" id="ARBA00022729"/>
    </source>
</evidence>
<dbReference type="Gene3D" id="3.60.21.10">
    <property type="match status" value="1"/>
</dbReference>
<evidence type="ECO:0000313" key="9">
    <source>
        <dbReference type="Proteomes" id="UP000781958"/>
    </source>
</evidence>
<dbReference type="InterPro" id="IPR036907">
    <property type="entry name" value="5'-Nucleotdase_C_sf"/>
</dbReference>
<dbReference type="Pfam" id="PF02872">
    <property type="entry name" value="5_nucleotid_C"/>
    <property type="match status" value="1"/>
</dbReference>
<dbReference type="EC" id="3.1.3.6" evidence="8"/>
<dbReference type="NCBIfam" id="NF006938">
    <property type="entry name" value="PRK09420.1"/>
    <property type="match status" value="1"/>
</dbReference>
<dbReference type="PRINTS" id="PR01607">
    <property type="entry name" value="APYRASEFAMLY"/>
</dbReference>
<feature type="domain" description="Calcineurin-like phosphoesterase" evidence="6">
    <location>
        <begin position="36"/>
        <end position="279"/>
    </location>
</feature>
<dbReference type="SUPFAM" id="SSF55816">
    <property type="entry name" value="5'-nucleotidase (syn. UDP-sugar hydrolase), C-terminal domain"/>
    <property type="match status" value="1"/>
</dbReference>
<comment type="similarity">
    <text evidence="1 5">Belongs to the 5'-nucleotidase family.</text>
</comment>
<keyword evidence="2" id="KW-0479">Metal-binding</keyword>
<evidence type="ECO:0000256" key="4">
    <source>
        <dbReference type="ARBA" id="ARBA00022741"/>
    </source>
</evidence>
<evidence type="ECO:0000256" key="1">
    <source>
        <dbReference type="ARBA" id="ARBA00006654"/>
    </source>
</evidence>
<keyword evidence="5 8" id="KW-0378">Hydrolase</keyword>
<dbReference type="InterPro" id="IPR029052">
    <property type="entry name" value="Metallo-depent_PP-like"/>
</dbReference>
<comment type="caution">
    <text evidence="8">The sequence shown here is derived from an EMBL/GenBank/DDBJ whole genome shotgun (WGS) entry which is preliminary data.</text>
</comment>
<evidence type="ECO:0000313" key="8">
    <source>
        <dbReference type="EMBL" id="MBP2294780.1"/>
    </source>
</evidence>
<proteinExistence type="inferred from homology"/>
<dbReference type="PANTHER" id="PTHR11575:SF6">
    <property type="entry name" value="2',3'-CYCLIC-NUCLEOTIDE 2'-PHOSPHODIESTERASE_3'-NUCLEOTIDASE"/>
    <property type="match status" value="1"/>
</dbReference>
<evidence type="ECO:0000259" key="7">
    <source>
        <dbReference type="Pfam" id="PF02872"/>
    </source>
</evidence>
<dbReference type="InterPro" id="IPR004843">
    <property type="entry name" value="Calcineurin-like_PHP"/>
</dbReference>
<dbReference type="EC" id="3.1.4.16" evidence="8"/>
<keyword evidence="3 5" id="KW-0732">Signal</keyword>
<dbReference type="Pfam" id="PF00149">
    <property type="entry name" value="Metallophos"/>
    <property type="match status" value="1"/>
</dbReference>
<sequence length="656" mass="70675">MKPTSALFALALAASTALTAPTLAGSALAAESTVKLRILETSDLHDSIFPYNYYSDKEDPSQGLARTATLIRKARAEAKNTLLFDDGDTIQGNPLGDYVAREKGLKPGEVHPVYKALNQLGTTAGTLGNHEFNYGLDFLATVMAGAAFPIFSANVFHADGDSDPSNDKPYFEQYRIIETKVTDEAGKEQALKVGVIGFAPPQIVNWDKSNLQGKAVAHDIVATAKALIPRMRAEGADLVVALAHSGLSAEPPQEGEENAAYHLTQVEGLDALLTGHQHNVFPGPIYAKLPGADIAKGTVNGKPVVMPGFWGSHLGVVDLVLEKDGGRWKVADAQTATRPISELKDKQRVALVDSDPEVEQGAKAIHEETLAYVRKPVGETTARIQSYFALVQDDPSIQIVTNAQAWYLQRLVKGTDLETLPILSAGAPFKAGGRGGADYYTDVPAGPIAIRNAADLYLYPNTLRAVVVTGDEVREWLEMSSGMFNTIDPKKTEEQPLLNAGFPSFNFDVIDGVTYEIDLSQPWRYDMDGKVVHPDAHRIKNLAYQGKPIDEARKFLVATNNYRAGGGGKFPALDGKTIAIEAPDENRTALISYIYDQKTINPSSDGNWTFARLDGNPLVTFESSPKAKDVLPADGRIVAAGEAANGFAKYAIKLGQ</sequence>
<accession>A0ABS4SQE0</accession>
<dbReference type="RefSeq" id="WP_209769082.1">
    <property type="nucleotide sequence ID" value="NZ_JAGINP010000018.1"/>
</dbReference>
<feature type="chain" id="PRO_5044987327" evidence="5">
    <location>
        <begin position="30"/>
        <end position="656"/>
    </location>
</feature>
<protein>
    <submittedName>
        <fullName evidence="8">2',3'-cyclic-nucleotide 2'-phosphodiesterase/3'-nucleotidase</fullName>
        <ecNumber evidence="8">3.1.3.6</ecNumber>
        <ecNumber evidence="8">3.1.4.16</ecNumber>
    </submittedName>
</protein>
<dbReference type="InterPro" id="IPR041827">
    <property type="entry name" value="CpdB_N"/>
</dbReference>
<gene>
    <name evidence="8" type="ORF">J2851_004576</name>
</gene>
<dbReference type="GO" id="GO:0008254">
    <property type="term" value="F:3'-nucleotidase activity"/>
    <property type="evidence" value="ECO:0007669"/>
    <property type="project" value="UniProtKB-EC"/>
</dbReference>
<organism evidence="8 9">
    <name type="scientific">Azospirillum rugosum</name>
    <dbReference type="NCBI Taxonomy" id="416170"/>
    <lineage>
        <taxon>Bacteria</taxon>
        <taxon>Pseudomonadati</taxon>
        <taxon>Pseudomonadota</taxon>
        <taxon>Alphaproteobacteria</taxon>
        <taxon>Rhodospirillales</taxon>
        <taxon>Azospirillaceae</taxon>
        <taxon>Azospirillum</taxon>
    </lineage>
</organism>
<dbReference type="InterPro" id="IPR008334">
    <property type="entry name" value="5'-Nucleotdase_C"/>
</dbReference>
<reference evidence="8 9" key="1">
    <citation type="submission" date="2021-03" db="EMBL/GenBank/DDBJ databases">
        <title>Genomic Encyclopedia of Type Strains, Phase III (KMG-III): the genomes of soil and plant-associated and newly described type strains.</title>
        <authorList>
            <person name="Whitman W."/>
        </authorList>
    </citation>
    <scope>NUCLEOTIDE SEQUENCE [LARGE SCALE GENOMIC DNA]</scope>
    <source>
        <strain evidence="8 9">IMMIB AFH-6</strain>
    </source>
</reference>
<feature type="signal peptide" evidence="5">
    <location>
        <begin position="1"/>
        <end position="29"/>
    </location>
</feature>
<keyword evidence="9" id="KW-1185">Reference proteome</keyword>
<evidence type="ECO:0000256" key="2">
    <source>
        <dbReference type="ARBA" id="ARBA00022723"/>
    </source>
</evidence>
<dbReference type="InterPro" id="IPR006179">
    <property type="entry name" value="5_nucleotidase/apyrase"/>
</dbReference>
<dbReference type="PANTHER" id="PTHR11575">
    <property type="entry name" value="5'-NUCLEOTIDASE-RELATED"/>
    <property type="match status" value="1"/>
</dbReference>
<evidence type="ECO:0000256" key="5">
    <source>
        <dbReference type="RuleBase" id="RU362119"/>
    </source>
</evidence>
<dbReference type="Proteomes" id="UP000781958">
    <property type="component" value="Unassembled WGS sequence"/>
</dbReference>
<dbReference type="GO" id="GO:0008663">
    <property type="term" value="F:2',3'-cyclic-nucleotide 2'-phosphodiesterase activity"/>
    <property type="evidence" value="ECO:0007669"/>
    <property type="project" value="UniProtKB-EC"/>
</dbReference>
<evidence type="ECO:0000259" key="6">
    <source>
        <dbReference type="Pfam" id="PF00149"/>
    </source>
</evidence>
<feature type="domain" description="5'-Nucleotidase C-terminal" evidence="7">
    <location>
        <begin position="436"/>
        <end position="574"/>
    </location>
</feature>
<dbReference type="Gene3D" id="3.90.780.10">
    <property type="entry name" value="5'-Nucleotidase, C-terminal domain"/>
    <property type="match status" value="1"/>
</dbReference>
<name>A0ABS4SQE0_9PROT</name>
<dbReference type="EMBL" id="JAGINP010000018">
    <property type="protein sequence ID" value="MBP2294780.1"/>
    <property type="molecule type" value="Genomic_DNA"/>
</dbReference>
<dbReference type="CDD" id="cd07410">
    <property type="entry name" value="MPP_CpdB_N"/>
    <property type="match status" value="1"/>
</dbReference>